<dbReference type="Proteomes" id="UP000219338">
    <property type="component" value="Unassembled WGS sequence"/>
</dbReference>
<reference evidence="2" key="1">
    <citation type="journal article" date="2017" name="Nat. Ecol. Evol.">
        <title>Genome expansion and lineage-specific genetic innovations in the forest pathogenic fungi Armillaria.</title>
        <authorList>
            <person name="Sipos G."/>
            <person name="Prasanna A.N."/>
            <person name="Walter M.C."/>
            <person name="O'Connor E."/>
            <person name="Balint B."/>
            <person name="Krizsan K."/>
            <person name="Kiss B."/>
            <person name="Hess J."/>
            <person name="Varga T."/>
            <person name="Slot J."/>
            <person name="Riley R."/>
            <person name="Boka B."/>
            <person name="Rigling D."/>
            <person name="Barry K."/>
            <person name="Lee J."/>
            <person name="Mihaltcheva S."/>
            <person name="LaButti K."/>
            <person name="Lipzen A."/>
            <person name="Waldron R."/>
            <person name="Moloney N.M."/>
            <person name="Sperisen C."/>
            <person name="Kredics L."/>
            <person name="Vagvoelgyi C."/>
            <person name="Patrignani A."/>
            <person name="Fitzpatrick D."/>
            <person name="Nagy I."/>
            <person name="Doyle S."/>
            <person name="Anderson J.B."/>
            <person name="Grigoriev I.V."/>
            <person name="Gueldener U."/>
            <person name="Muensterkoetter M."/>
            <person name="Nagy L.G."/>
        </authorList>
    </citation>
    <scope>NUCLEOTIDE SEQUENCE [LARGE SCALE GENOMIC DNA]</scope>
    <source>
        <strain evidence="2">C18/9</strain>
    </source>
</reference>
<evidence type="ECO:0000313" key="2">
    <source>
        <dbReference type="Proteomes" id="UP000219338"/>
    </source>
</evidence>
<evidence type="ECO:0000313" key="1">
    <source>
        <dbReference type="EMBL" id="SJL16059.1"/>
    </source>
</evidence>
<proteinExistence type="predicted"/>
<sequence>MVGNKSDETGLDGNFWRKMSQRYQAQNATASVDALSGYDCNGPIGCQKRSGGEHFFENAMLHNLCVCCRRPYPAYNEFK</sequence>
<dbReference type="AlphaFoldDB" id="A0A284S4X8"/>
<keyword evidence="2" id="KW-1185">Reference proteome</keyword>
<organism evidence="1 2">
    <name type="scientific">Armillaria ostoyae</name>
    <name type="common">Armillaria root rot fungus</name>
    <dbReference type="NCBI Taxonomy" id="47428"/>
    <lineage>
        <taxon>Eukaryota</taxon>
        <taxon>Fungi</taxon>
        <taxon>Dikarya</taxon>
        <taxon>Basidiomycota</taxon>
        <taxon>Agaricomycotina</taxon>
        <taxon>Agaricomycetes</taxon>
        <taxon>Agaricomycetidae</taxon>
        <taxon>Agaricales</taxon>
        <taxon>Marasmiineae</taxon>
        <taxon>Physalacriaceae</taxon>
        <taxon>Armillaria</taxon>
    </lineage>
</organism>
<gene>
    <name evidence="1" type="ORF">ARMOST_19574</name>
</gene>
<dbReference type="EMBL" id="FUEG01000032">
    <property type="protein sequence ID" value="SJL16059.1"/>
    <property type="molecule type" value="Genomic_DNA"/>
</dbReference>
<accession>A0A284S4X8</accession>
<protein>
    <submittedName>
        <fullName evidence="1">Uncharacterized protein</fullName>
    </submittedName>
</protein>
<name>A0A284S4X8_ARMOS</name>